<keyword evidence="2" id="KW-0732">Signal</keyword>
<evidence type="ECO:0000256" key="2">
    <source>
        <dbReference type="SAM" id="SignalP"/>
    </source>
</evidence>
<accession>A0AAP0PBQ7</accession>
<keyword evidence="1" id="KW-1133">Transmembrane helix</keyword>
<protein>
    <submittedName>
        <fullName evidence="3">Uncharacterized protein</fullName>
    </submittedName>
</protein>
<keyword evidence="1" id="KW-0812">Transmembrane</keyword>
<proteinExistence type="predicted"/>
<feature type="transmembrane region" description="Helical" evidence="1">
    <location>
        <begin position="148"/>
        <end position="167"/>
    </location>
</feature>
<dbReference type="AlphaFoldDB" id="A0AAP0PBQ7"/>
<keyword evidence="1" id="KW-0472">Membrane</keyword>
<organism evidence="3 4">
    <name type="scientific">Stephania japonica</name>
    <dbReference type="NCBI Taxonomy" id="461633"/>
    <lineage>
        <taxon>Eukaryota</taxon>
        <taxon>Viridiplantae</taxon>
        <taxon>Streptophyta</taxon>
        <taxon>Embryophyta</taxon>
        <taxon>Tracheophyta</taxon>
        <taxon>Spermatophyta</taxon>
        <taxon>Magnoliopsida</taxon>
        <taxon>Ranunculales</taxon>
        <taxon>Menispermaceae</taxon>
        <taxon>Menispermoideae</taxon>
        <taxon>Cissampelideae</taxon>
        <taxon>Stephania</taxon>
    </lineage>
</organism>
<comment type="caution">
    <text evidence="3">The sequence shown here is derived from an EMBL/GenBank/DDBJ whole genome shotgun (WGS) entry which is preliminary data.</text>
</comment>
<evidence type="ECO:0000313" key="4">
    <source>
        <dbReference type="Proteomes" id="UP001417504"/>
    </source>
</evidence>
<dbReference type="EMBL" id="JBBNAE010000003">
    <property type="protein sequence ID" value="KAK9138848.1"/>
    <property type="molecule type" value="Genomic_DNA"/>
</dbReference>
<gene>
    <name evidence="3" type="ORF">Sjap_009442</name>
</gene>
<reference evidence="3 4" key="1">
    <citation type="submission" date="2024-01" db="EMBL/GenBank/DDBJ databases">
        <title>Genome assemblies of Stephania.</title>
        <authorList>
            <person name="Yang L."/>
        </authorList>
    </citation>
    <scope>NUCLEOTIDE SEQUENCE [LARGE SCALE GENOMIC DNA]</scope>
    <source>
        <strain evidence="3">QJT</strain>
        <tissue evidence="3">Leaf</tissue>
    </source>
</reference>
<dbReference type="PANTHER" id="PTHR35307">
    <property type="entry name" value="PROTEIN, PUTATIVE-RELATED"/>
    <property type="match status" value="1"/>
</dbReference>
<evidence type="ECO:0000256" key="1">
    <source>
        <dbReference type="SAM" id="Phobius"/>
    </source>
</evidence>
<dbReference type="Proteomes" id="UP001417504">
    <property type="component" value="Unassembled WGS sequence"/>
</dbReference>
<feature type="transmembrane region" description="Helical" evidence="1">
    <location>
        <begin position="173"/>
        <end position="192"/>
    </location>
</feature>
<feature type="transmembrane region" description="Helical" evidence="1">
    <location>
        <begin position="114"/>
        <end position="136"/>
    </location>
</feature>
<evidence type="ECO:0000313" key="3">
    <source>
        <dbReference type="EMBL" id="KAK9138848.1"/>
    </source>
</evidence>
<feature type="signal peptide" evidence="2">
    <location>
        <begin position="1"/>
        <end position="18"/>
    </location>
</feature>
<feature type="transmembrane region" description="Helical" evidence="1">
    <location>
        <begin position="84"/>
        <end position="102"/>
    </location>
</feature>
<keyword evidence="4" id="KW-1185">Reference proteome</keyword>
<feature type="transmembrane region" description="Helical" evidence="1">
    <location>
        <begin position="241"/>
        <end position="267"/>
    </location>
</feature>
<feature type="chain" id="PRO_5042819770" evidence="2">
    <location>
        <begin position="19"/>
        <end position="693"/>
    </location>
</feature>
<sequence>MFCYLNLLYLCFTFLVQQSTDCCLISNSSCMAKLQCANSNGYSSPVPIIGLYIAIASLVCLLLMLWDIFFAIRRKNRHVPCRRFSLNSVTLTLLAIVAKLPVDLTTNMPSARDQLSKLSGTAMTCICIGFMALSVVSSKESESVSNMASLSIFIVTVAVNICIQLGTGVIFSFVAEHIIIICCMFMLLAILWSDTLGYNTRKATLHEENVARFRTTPLVEACFIHQAKKWYISRSVKNPQLLLCCEMFSSAIGPICIMCFLVLLQATYRSMVVRTLEFCGGVSDYKWSMWILVITQLAGATIGALAISFRWLATMGHLDERLTFNRVLEMEALKLQFSLMKRRSLRTSIMVSSRFAFKLVLTVFIFFINFPIFTIAFIVSWMLQRIVGKLRCCAHKDREDTASSTLDSWRNELKMWDRLSQRLIGVCVDNMSKWMNVKREPPRYQHMVQLLSKYHLSTAPPLLNRFLKVGNRMEKYKVTCLSMVVLAKVVPPLFPSSSVVAKSMTNALCEAFEIVYYIDKKINVESDDSGKRQLAKLIWEGGEIDLIGKKVLLENDNNRRAVKFAISNVKRAFEVLYDGLTSFELQILWEFIEGRVYEKFTDLCDSIEQLFCEMLQHFLSQLPISVLKEVNDSSFENWEERGRFITKRLCELDSSLEDKVQWKFPEGWPDTTRFFDSAQDHVVAGSQDAVSMP</sequence>
<feature type="transmembrane region" description="Helical" evidence="1">
    <location>
        <begin position="48"/>
        <end position="72"/>
    </location>
</feature>
<feature type="transmembrane region" description="Helical" evidence="1">
    <location>
        <begin position="355"/>
        <end position="383"/>
    </location>
</feature>
<feature type="transmembrane region" description="Helical" evidence="1">
    <location>
        <begin position="287"/>
        <end position="312"/>
    </location>
</feature>
<dbReference type="PANTHER" id="PTHR35307:SF3">
    <property type="entry name" value="DUF4220 DOMAIN-CONTAINING PROTEIN"/>
    <property type="match status" value="1"/>
</dbReference>
<name>A0AAP0PBQ7_9MAGN</name>